<proteinExistence type="predicted"/>
<accession>A0A370TXQ5</accession>
<gene>
    <name evidence="2" type="ORF">BP5553_00294</name>
</gene>
<dbReference type="GeneID" id="43593143"/>
<feature type="compositionally biased region" description="Polar residues" evidence="1">
    <location>
        <begin position="589"/>
        <end position="603"/>
    </location>
</feature>
<organism evidence="2 3">
    <name type="scientific">Venustampulla echinocandica</name>
    <dbReference type="NCBI Taxonomy" id="2656787"/>
    <lineage>
        <taxon>Eukaryota</taxon>
        <taxon>Fungi</taxon>
        <taxon>Dikarya</taxon>
        <taxon>Ascomycota</taxon>
        <taxon>Pezizomycotina</taxon>
        <taxon>Leotiomycetes</taxon>
        <taxon>Helotiales</taxon>
        <taxon>Pleuroascaceae</taxon>
        <taxon>Venustampulla</taxon>
    </lineage>
</organism>
<dbReference type="RefSeq" id="XP_031872971.1">
    <property type="nucleotide sequence ID" value="XM_032008917.1"/>
</dbReference>
<dbReference type="EMBL" id="NPIC01000001">
    <property type="protein sequence ID" value="RDL40315.1"/>
    <property type="molecule type" value="Genomic_DNA"/>
</dbReference>
<evidence type="ECO:0000256" key="1">
    <source>
        <dbReference type="SAM" id="MobiDB-lite"/>
    </source>
</evidence>
<name>A0A370TXQ5_9HELO</name>
<feature type="region of interest" description="Disordered" evidence="1">
    <location>
        <begin position="520"/>
        <end position="635"/>
    </location>
</feature>
<feature type="compositionally biased region" description="Low complexity" evidence="1">
    <location>
        <begin position="699"/>
        <end position="721"/>
    </location>
</feature>
<feature type="region of interest" description="Disordered" evidence="1">
    <location>
        <begin position="53"/>
        <end position="73"/>
    </location>
</feature>
<comment type="caution">
    <text evidence="2">The sequence shown here is derived from an EMBL/GenBank/DDBJ whole genome shotgun (WGS) entry which is preliminary data.</text>
</comment>
<feature type="compositionally biased region" description="Low complexity" evidence="1">
    <location>
        <begin position="53"/>
        <end position="69"/>
    </location>
</feature>
<dbReference type="AlphaFoldDB" id="A0A370TXQ5"/>
<dbReference type="STRING" id="2656787.A0A370TXQ5"/>
<evidence type="ECO:0000313" key="2">
    <source>
        <dbReference type="EMBL" id="RDL40315.1"/>
    </source>
</evidence>
<protein>
    <submittedName>
        <fullName evidence="2">Uncharacterized protein</fullName>
    </submittedName>
</protein>
<sequence length="1148" mass="126563">MADEAMDYPMDYPMEEAQVYRQAANDEPATSSDYTVALRDASLEISTQAIVPSELTQSSESSLASGSDSPNSDTTLEEAVFRGLATTDLNTIQIVVSSSSAQYTIVVSYRNFTPGVIQFFAFLRTQCIAYFTALAGDQDGRPHIQSILNVWQELPLFRSCISSLSIMETTVPRGFCSTFAPKLNKRALRLKKGQKGTDARMLRMGFDSRIFARSRRISTKHTPIICPYMLRGARNDWDSFNADSTAWNRRSATCGDLEILHPSHNVAPLSPEFDRLATAFFNGDAVPEDLDTLPNPLPSSGVNYKMVYYASSWTEIINAKLLEDDNMAVFLQDVIMANELEKACVSKTSYGGRKVFRHRSYPRIVESMKDKALNDLLEDDIDAQQVGAGILLPNDTPVEVQDAEQLALELSDLTKSDSTLTAGEPLKVKKRRGKKKRVITTKKPPLHEAMPEKPLEDDANHDEKIISAELSGELNERSFPTEVAQAESLTAMITVSPKNLGSVDSSALFVSQGGLAEDIQLEGGDGGWTTVAPKSHSRSKISRKKASQSSAGNPSGNLDRGVKPHQKRAVNKKNTPSQQPNRASEYPRNRSSSGMPATPSSKAASFRPSPGAHQSTKSRDNISNEGGSSENMRVFDPEQYPAIPAQHRTSSEYLKDSKSDISVAVKTVRDEVTQPKEPSVHSPYQIEDQAEDRHASTVSPKATSPVSKAASPVSKVASPVPETDSPILKAPSESAILSALIKPALGVELGLRETKSDSELPGNSEAGSNDLTSNFEAGGSDPTGDVDDGQQTFSVPPEQPDALNTEAVTSNYMNNDVIATGVEADLLVDRHYDPSYGTTTENGGPIAPGSNLSNVPTPNFNHVHTSGAFPCSLCKMLCIPSLEMPLLLCPGCGFDCNVRYCSVACLLVDAYGHSRNCINSPASQRTHASMVPNTYIYEYNPPFQMDRHPVESPEKFRQRAFSIYCHSGPFPPLMEAWAKSRNSVMDLDSVVVSETRKITGDYHVFRSNATTDGPRYNPVADVIFTIKLRVGDQLKGILNRTLNVCFYIYHPTITRFLFRLLQSLILDSELFEMLPQEEDQATILKEFKQQFSKEFSCDPESYNGLSNFDFDYEWPQIAPILMDVENRYPLICTWMRYRGRGVRWQYVL</sequence>
<feature type="compositionally biased region" description="Basic and acidic residues" evidence="1">
    <location>
        <begin position="445"/>
        <end position="460"/>
    </location>
</feature>
<feature type="compositionally biased region" description="Polar residues" evidence="1">
    <location>
        <begin position="765"/>
        <end position="775"/>
    </location>
</feature>
<evidence type="ECO:0000313" key="3">
    <source>
        <dbReference type="Proteomes" id="UP000254866"/>
    </source>
</evidence>
<dbReference type="Proteomes" id="UP000254866">
    <property type="component" value="Unassembled WGS sequence"/>
</dbReference>
<feature type="compositionally biased region" description="Polar residues" evidence="1">
    <location>
        <begin position="572"/>
        <end position="582"/>
    </location>
</feature>
<feature type="region of interest" description="Disordered" evidence="1">
    <location>
        <begin position="421"/>
        <end position="460"/>
    </location>
</feature>
<feature type="region of interest" description="Disordered" evidence="1">
    <location>
        <begin position="753"/>
        <end position="802"/>
    </location>
</feature>
<dbReference type="OrthoDB" id="4757558at2759"/>
<reference evidence="2 3" key="1">
    <citation type="journal article" date="2018" name="IMA Fungus">
        <title>IMA Genome-F 9: Draft genome sequence of Annulohypoxylon stygium, Aspergillus mulundensis, Berkeleyomyces basicola (syn. Thielaviopsis basicola), Ceratocystis smalleyi, two Cercospora beticola strains, Coleophoma cylindrospora, Fusarium fracticaudum, Phialophora cf. hyalina, and Morchella septimelata.</title>
        <authorList>
            <person name="Wingfield B.D."/>
            <person name="Bills G.F."/>
            <person name="Dong Y."/>
            <person name="Huang W."/>
            <person name="Nel W.J."/>
            <person name="Swalarsk-Parry B.S."/>
            <person name="Vaghefi N."/>
            <person name="Wilken P.M."/>
            <person name="An Z."/>
            <person name="de Beer Z.W."/>
            <person name="De Vos L."/>
            <person name="Chen L."/>
            <person name="Duong T.A."/>
            <person name="Gao Y."/>
            <person name="Hammerbacher A."/>
            <person name="Kikkert J.R."/>
            <person name="Li Y."/>
            <person name="Li H."/>
            <person name="Li K."/>
            <person name="Li Q."/>
            <person name="Liu X."/>
            <person name="Ma X."/>
            <person name="Naidoo K."/>
            <person name="Pethybridge S.J."/>
            <person name="Sun J."/>
            <person name="Steenkamp E.T."/>
            <person name="van der Nest M.A."/>
            <person name="van Wyk S."/>
            <person name="Wingfield M.J."/>
            <person name="Xiong C."/>
            <person name="Yue Q."/>
            <person name="Zhang X."/>
        </authorList>
    </citation>
    <scope>NUCLEOTIDE SEQUENCE [LARGE SCALE GENOMIC DNA]</scope>
    <source>
        <strain evidence="2 3">BP 5553</strain>
    </source>
</reference>
<feature type="region of interest" description="Disordered" evidence="1">
    <location>
        <begin position="669"/>
        <end position="726"/>
    </location>
</feature>
<feature type="compositionally biased region" description="Basic residues" evidence="1">
    <location>
        <begin position="428"/>
        <end position="440"/>
    </location>
</feature>
<feature type="compositionally biased region" description="Basic residues" evidence="1">
    <location>
        <begin position="535"/>
        <end position="546"/>
    </location>
</feature>
<keyword evidence="3" id="KW-1185">Reference proteome</keyword>